<dbReference type="RefSeq" id="WP_290598398.1">
    <property type="nucleotide sequence ID" value="NZ_CAKZIO010000002.1"/>
</dbReference>
<sequence length="122" mass="13672">MTPQQAKDSAEYFYSCAAAENPCESVRCSYLAAVKGAGILIARHPRLARTRPLTRDVWTLLARLSPEWDDDIAYFRQLAKLRRDIEMGLPVAISANTANEVFHRVGIFLDRVDASCEETQVA</sequence>
<dbReference type="Proteomes" id="UP000248606">
    <property type="component" value="Unassembled WGS sequence"/>
</dbReference>
<protein>
    <recommendedName>
        <fullName evidence="1">SAV-6107-like HEPN domain-containing protein</fullName>
    </recommendedName>
</protein>
<dbReference type="EMBL" id="QFOZ01000002">
    <property type="protein sequence ID" value="PZP89486.1"/>
    <property type="molecule type" value="Genomic_DNA"/>
</dbReference>
<evidence type="ECO:0000259" key="1">
    <source>
        <dbReference type="Pfam" id="PF18726"/>
    </source>
</evidence>
<gene>
    <name evidence="2" type="ORF">DI579_02990</name>
</gene>
<proteinExistence type="predicted"/>
<accession>A0A2W5K3U3</accession>
<dbReference type="AlphaFoldDB" id="A0A2W5K3U3"/>
<organism evidence="2 3">
    <name type="scientific">Lawsonella clevelandensis</name>
    <dbReference type="NCBI Taxonomy" id="1528099"/>
    <lineage>
        <taxon>Bacteria</taxon>
        <taxon>Bacillati</taxon>
        <taxon>Actinomycetota</taxon>
        <taxon>Actinomycetes</taxon>
        <taxon>Mycobacteriales</taxon>
        <taxon>Lawsonellaceae</taxon>
        <taxon>Lawsonella</taxon>
    </lineage>
</organism>
<reference evidence="2 3" key="1">
    <citation type="submission" date="2017-08" db="EMBL/GenBank/DDBJ databases">
        <title>Infants hospitalized years apart are colonized by the same room-sourced microbial strains.</title>
        <authorList>
            <person name="Brooks B."/>
            <person name="Olm M.R."/>
            <person name="Firek B.A."/>
            <person name="Baker R."/>
            <person name="Thomas B.C."/>
            <person name="Morowitz M.J."/>
            <person name="Banfield J.F."/>
        </authorList>
    </citation>
    <scope>NUCLEOTIDE SEQUENCE [LARGE SCALE GENOMIC DNA]</scope>
    <source>
        <strain evidence="2">S2_006_000_R1_57</strain>
    </source>
</reference>
<dbReference type="Pfam" id="PF18726">
    <property type="entry name" value="HEPN_SAV_6107"/>
    <property type="match status" value="1"/>
</dbReference>
<evidence type="ECO:0000313" key="2">
    <source>
        <dbReference type="EMBL" id="PZP89486.1"/>
    </source>
</evidence>
<name>A0A2W5K3U3_9ACTN</name>
<feature type="domain" description="SAV-6107-like HEPN" evidence="1">
    <location>
        <begin position="18"/>
        <end position="112"/>
    </location>
</feature>
<comment type="caution">
    <text evidence="2">The sequence shown here is derived from an EMBL/GenBank/DDBJ whole genome shotgun (WGS) entry which is preliminary data.</text>
</comment>
<dbReference type="InterPro" id="IPR040891">
    <property type="entry name" value="HEPN_SAV_6107"/>
</dbReference>
<evidence type="ECO:0000313" key="3">
    <source>
        <dbReference type="Proteomes" id="UP000248606"/>
    </source>
</evidence>